<accession>A0A9W7UZ56</accession>
<organism evidence="1 2">
    <name type="scientific">Bacillus cereus</name>
    <dbReference type="NCBI Taxonomy" id="1396"/>
    <lineage>
        <taxon>Bacteria</taxon>
        <taxon>Bacillati</taxon>
        <taxon>Bacillota</taxon>
        <taxon>Bacilli</taxon>
        <taxon>Bacillales</taxon>
        <taxon>Bacillaceae</taxon>
        <taxon>Bacillus</taxon>
        <taxon>Bacillus cereus group</taxon>
    </lineage>
</organism>
<dbReference type="AlphaFoldDB" id="A0A9W7UZ56"/>
<proteinExistence type="predicted"/>
<name>A0A9W7UZ56_BACCE</name>
<dbReference type="EMBL" id="WBPP01000005">
    <property type="protein sequence ID" value="KAB2399899.1"/>
    <property type="molecule type" value="Genomic_DNA"/>
</dbReference>
<dbReference type="RefSeq" id="WP_151521563.1">
    <property type="nucleotide sequence ID" value="NZ_WBPL01000006.1"/>
</dbReference>
<reference evidence="1 2" key="1">
    <citation type="submission" date="2019-10" db="EMBL/GenBank/DDBJ databases">
        <title>Bacillus from the desert of Cuatro Cinegas, Coahuila.</title>
        <authorList>
            <person name="Olmedo-Alvarez G."/>
            <person name="Saldana S."/>
            <person name="Barcelo D."/>
        </authorList>
    </citation>
    <scope>NUCLEOTIDE SEQUENCE [LARGE SCALE GENOMIC DNA]</scope>
    <source>
        <strain evidence="1 2">CH417_13T</strain>
    </source>
</reference>
<comment type="caution">
    <text evidence="1">The sequence shown here is derived from an EMBL/GenBank/DDBJ whole genome shotgun (WGS) entry which is preliminary data.</text>
</comment>
<dbReference type="Proteomes" id="UP000475765">
    <property type="component" value="Unassembled WGS sequence"/>
</dbReference>
<evidence type="ECO:0000313" key="1">
    <source>
        <dbReference type="EMBL" id="KAB2399899.1"/>
    </source>
</evidence>
<sequence length="82" mass="10013">MTAGRAAFDECKRKSLPQTIASRTGWKIEQKRYNRGEDWILIEENLNYDENIQTQLQQRYLYEQEQYLKNMLYTNNSPYSYY</sequence>
<protein>
    <submittedName>
        <fullName evidence="1">Uncharacterized protein</fullName>
    </submittedName>
</protein>
<gene>
    <name evidence="1" type="ORF">F8172_02330</name>
</gene>
<evidence type="ECO:0000313" key="2">
    <source>
        <dbReference type="Proteomes" id="UP000475765"/>
    </source>
</evidence>